<reference evidence="2" key="1">
    <citation type="submission" date="2020-12" db="EMBL/GenBank/DDBJ databases">
        <title>Bacterial taxonomy.</title>
        <authorList>
            <person name="Pan X."/>
        </authorList>
    </citation>
    <scope>NUCLEOTIDE SEQUENCE</scope>
    <source>
        <strain evidence="2">M0105</strain>
    </source>
</reference>
<evidence type="ECO:0000313" key="2">
    <source>
        <dbReference type="EMBL" id="MBK0398636.1"/>
    </source>
</evidence>
<keyword evidence="3" id="KW-1185">Reference proteome</keyword>
<proteinExistence type="predicted"/>
<dbReference type="RefSeq" id="WP_200608083.1">
    <property type="nucleotide sequence ID" value="NZ_JAEHHL010000002.1"/>
</dbReference>
<feature type="domain" description="YjiS-like" evidence="1">
    <location>
        <begin position="30"/>
        <end position="61"/>
    </location>
</feature>
<name>A0A8J7M531_9RHOB</name>
<accession>A0A8J7M531</accession>
<dbReference type="EMBL" id="JAEHHL010000002">
    <property type="protein sequence ID" value="MBK0398636.1"/>
    <property type="molecule type" value="Genomic_DNA"/>
</dbReference>
<organism evidence="2 3">
    <name type="scientific">Thermohalobaculum xanthum</name>
    <dbReference type="NCBI Taxonomy" id="2753746"/>
    <lineage>
        <taxon>Bacteria</taxon>
        <taxon>Pseudomonadati</taxon>
        <taxon>Pseudomonadota</taxon>
        <taxon>Alphaproteobacteria</taxon>
        <taxon>Rhodobacterales</taxon>
        <taxon>Paracoccaceae</taxon>
        <taxon>Thermohalobaculum</taxon>
    </lineage>
</organism>
<sequence length="72" mass="7980">MTTIAPRLGAAAAPVGRRLAAGLARLLNALHTAWWRRRTARILEGLDDRVLRDIGVNRGDIGDVLRRIGRRD</sequence>
<comment type="caution">
    <text evidence="2">The sequence shown here is derived from an EMBL/GenBank/DDBJ whole genome shotgun (WGS) entry which is preliminary data.</text>
</comment>
<dbReference type="Proteomes" id="UP000655420">
    <property type="component" value="Unassembled WGS sequence"/>
</dbReference>
<protein>
    <submittedName>
        <fullName evidence="2">DUF1127 domain-containing protein</fullName>
    </submittedName>
</protein>
<dbReference type="Pfam" id="PF06568">
    <property type="entry name" value="YjiS-like"/>
    <property type="match status" value="1"/>
</dbReference>
<evidence type="ECO:0000259" key="1">
    <source>
        <dbReference type="Pfam" id="PF06568"/>
    </source>
</evidence>
<gene>
    <name evidence="2" type="ORF">H0I76_05510</name>
</gene>
<dbReference type="InterPro" id="IPR009506">
    <property type="entry name" value="YjiS-like"/>
</dbReference>
<evidence type="ECO:0000313" key="3">
    <source>
        <dbReference type="Proteomes" id="UP000655420"/>
    </source>
</evidence>
<dbReference type="AlphaFoldDB" id="A0A8J7M531"/>